<evidence type="ECO:0000313" key="2">
    <source>
        <dbReference type="Proteomes" id="UP001199106"/>
    </source>
</evidence>
<evidence type="ECO:0008006" key="3">
    <source>
        <dbReference type="Google" id="ProtNLM"/>
    </source>
</evidence>
<evidence type="ECO:0000313" key="1">
    <source>
        <dbReference type="EMBL" id="KAG9196003.1"/>
    </source>
</evidence>
<keyword evidence="2" id="KW-1185">Reference proteome</keyword>
<comment type="caution">
    <text evidence="1">The sequence shown here is derived from an EMBL/GenBank/DDBJ whole genome shotgun (WGS) entry which is preliminary data.</text>
</comment>
<gene>
    <name evidence="1" type="ORF">G6011_01124</name>
</gene>
<dbReference type="AlphaFoldDB" id="A0AAD4IKB7"/>
<proteinExistence type="predicted"/>
<accession>A0AAD4IKB7</accession>
<sequence length="463" mass="51952">MKTENASLDGLPDELVLEILSYLMTARSYETQSTDFKNKEKEKKRQFENRARQQSLRSVCLTSRHMNRIAAPILYASFTGAATRHGLEPLKLFHQRTVASDISNNKRIEYLQYVEVRLEDDQGNSLHADTFEAGTVYQAAHYFRLLAEVINRARNLQHLSLVILETDSVSFWKHIITVESTTAALTQMTVAGHGFDKLRTVCLQMHISLSIDHSSGSFDQICSVMSRAPLLSDFRAHGVAIFALPDQLSELGTFSMPKRMELTESMLEMGEIAKILWACKELRRVVCTWAFLDHGSGTPRDLYIALLRHNGSLESLHLDFREVRSAEDLDESQCFGTLLPFNCLKTLAISENGFLGLSAPFHAGMSPGPGQPTKPPLPSMAKLLPQCLTSFAMLIGYDLHGMPFPSPDESCDLWDWAAEYASSNLNLERFSVNGDFNGKCARYLTDAFLDMGVEFEVNDFGRT</sequence>
<name>A0AAD4IKB7_9PLEO</name>
<organism evidence="1 2">
    <name type="scientific">Alternaria panax</name>
    <dbReference type="NCBI Taxonomy" id="48097"/>
    <lineage>
        <taxon>Eukaryota</taxon>
        <taxon>Fungi</taxon>
        <taxon>Dikarya</taxon>
        <taxon>Ascomycota</taxon>
        <taxon>Pezizomycotina</taxon>
        <taxon>Dothideomycetes</taxon>
        <taxon>Pleosporomycetidae</taxon>
        <taxon>Pleosporales</taxon>
        <taxon>Pleosporineae</taxon>
        <taxon>Pleosporaceae</taxon>
        <taxon>Alternaria</taxon>
        <taxon>Alternaria sect. Panax</taxon>
    </lineage>
</organism>
<reference evidence="1" key="1">
    <citation type="submission" date="2021-07" db="EMBL/GenBank/DDBJ databases">
        <title>Genome Resource of American Ginseng Black Spot Pathogen Alternaria panax.</title>
        <authorList>
            <person name="Qiu C."/>
            <person name="Wang W."/>
            <person name="Liu Z."/>
        </authorList>
    </citation>
    <scope>NUCLEOTIDE SEQUENCE</scope>
    <source>
        <strain evidence="1">BNCC115425</strain>
    </source>
</reference>
<dbReference type="Proteomes" id="UP001199106">
    <property type="component" value="Unassembled WGS sequence"/>
</dbReference>
<dbReference type="EMBL" id="JAANER010000001">
    <property type="protein sequence ID" value="KAG9196003.1"/>
    <property type="molecule type" value="Genomic_DNA"/>
</dbReference>
<protein>
    <recommendedName>
        <fullName evidence="3">F-box domain-containing protein</fullName>
    </recommendedName>
</protein>